<dbReference type="EMBL" id="JABKAV010000021">
    <property type="protein sequence ID" value="NVO85104.1"/>
    <property type="molecule type" value="Genomic_DNA"/>
</dbReference>
<proteinExistence type="predicted"/>
<gene>
    <name evidence="1" type="ORF">HW556_09440</name>
</gene>
<dbReference type="SUPFAM" id="SSF52038">
    <property type="entry name" value="Barstar-related"/>
    <property type="match status" value="1"/>
</dbReference>
<dbReference type="Proteomes" id="UP000626554">
    <property type="component" value="Unassembled WGS sequence"/>
</dbReference>
<organism evidence="1 2">
    <name type="scientific">Hymenobacter terrestris</name>
    <dbReference type="NCBI Taxonomy" id="2748310"/>
    <lineage>
        <taxon>Bacteria</taxon>
        <taxon>Pseudomonadati</taxon>
        <taxon>Bacteroidota</taxon>
        <taxon>Cytophagia</taxon>
        <taxon>Cytophagales</taxon>
        <taxon>Hymenobacteraceae</taxon>
        <taxon>Hymenobacter</taxon>
    </lineage>
</organism>
<reference evidence="1 2" key="1">
    <citation type="submission" date="2020-05" db="EMBL/GenBank/DDBJ databases">
        <title>Hymenobacter terrestris sp. nov. and Hymenobacter lapidiphilus sp. nov., isolated from regoliths in Antarctica.</title>
        <authorList>
            <person name="Sedlacek I."/>
            <person name="Pantucek R."/>
            <person name="Zeman M."/>
            <person name="Holochova P."/>
            <person name="Kralova S."/>
            <person name="Stankova E."/>
            <person name="Sedo O."/>
            <person name="Micenkova L."/>
            <person name="Svec P."/>
            <person name="Gupta V."/>
            <person name="Sood U."/>
            <person name="Korpole U.S."/>
            <person name="Lal R."/>
        </authorList>
    </citation>
    <scope>NUCLEOTIDE SEQUENCE [LARGE SCALE GENOMIC DNA]</scope>
    <source>
        <strain evidence="1 2">P5252</strain>
    </source>
</reference>
<accession>A0ABX2Q3H6</accession>
<dbReference type="InterPro" id="IPR035905">
    <property type="entry name" value="Barstar-like_sf"/>
</dbReference>
<evidence type="ECO:0000313" key="1">
    <source>
        <dbReference type="EMBL" id="NVO85104.1"/>
    </source>
</evidence>
<protein>
    <submittedName>
        <fullName evidence="1">Uncharacterized protein</fullName>
    </submittedName>
</protein>
<sequence length="48" mass="5786">MTIVEMPPVLMLTNWKEFTRYRPRNMQILRQVMQGYAETMAPKRIMLA</sequence>
<comment type="caution">
    <text evidence="1">The sequence shown here is derived from an EMBL/GenBank/DDBJ whole genome shotgun (WGS) entry which is preliminary data.</text>
</comment>
<evidence type="ECO:0000313" key="2">
    <source>
        <dbReference type="Proteomes" id="UP000626554"/>
    </source>
</evidence>
<keyword evidence="2" id="KW-1185">Reference proteome</keyword>
<name>A0ABX2Q3H6_9BACT</name>